<feature type="repeat" description="TPR" evidence="8">
    <location>
        <begin position="85"/>
        <end position="118"/>
    </location>
</feature>
<dbReference type="Gene3D" id="3.40.50.2000">
    <property type="entry name" value="Glycogen Phosphorylase B"/>
    <property type="match status" value="1"/>
</dbReference>
<dbReference type="PROSITE" id="PS50293">
    <property type="entry name" value="TPR_REGION"/>
    <property type="match status" value="1"/>
</dbReference>
<dbReference type="EMBL" id="OX458332">
    <property type="protein sequence ID" value="CAI8882991.1"/>
    <property type="molecule type" value="Genomic_DNA"/>
</dbReference>
<name>A0AA35Y1L0_METCP</name>
<dbReference type="Pfam" id="PF14559">
    <property type="entry name" value="TPR_19"/>
    <property type="match status" value="1"/>
</dbReference>
<feature type="repeat" description="TPR" evidence="8">
    <location>
        <begin position="119"/>
        <end position="152"/>
    </location>
</feature>
<sequence>MIFWRLLQEFASTTIHGTKGICHAEELIEKGQIDKAEQAVLALLERKPNDANILHLAGVVALRKGQNSRAVALISKALEYAPNESLYYFNLGNAYLADGAIDLGIQALQDATRLDPERIEAWMNLGLALVEAKRHPEAVAAFERLLEIDPDHEADVAFASALVGAGIMLKESAMVDRGISVLESKLRDGYERYAAGVILARALEHRNRLSEAIRQHQALLEANPEHIGIRNNLARCLVQLGRVEEARTHYRLCVKSAPDKYHAFSALLAGLNYEPNLTAARHEAEVRNWEKQLALSHYPVEPEFPNERDPERPLKIGYLSPDLRQHVVGHNFLPVLEHRNRERFSVFCYHIGEKQDDMSRRIAALADHWRHVHGASDDEVAALIREDRVDILVDLSGHTSHTQPLVFARKPAPVQVSWLGYFDTTGLATMDWFITDPYSSPPDQKQYFSERLYRMPHTRLYYHPYPDMPEVGQLPAKRNGYITFGCLNNLAKINTEVLDLWAQILAASPTSRLLIQTVALCDRLNLERFRALCVERGLDPARLELRPATSLEKFAQTYHEIDIALDPFPFCGGFTSFDALWMGVPVITLEQQRLAGRQTLSMLMNLGLPHLIASNKTDYVSIALELSRDSSEIEQLRSELRSRFLQSQLIDHCRFTRELEKAYRFFWSHWCTEKKQSSARIGISAPMDAYPSRRQISAT</sequence>
<dbReference type="Pfam" id="PF13432">
    <property type="entry name" value="TPR_16"/>
    <property type="match status" value="2"/>
</dbReference>
<dbReference type="Pfam" id="PF13844">
    <property type="entry name" value="Glyco_transf_41"/>
    <property type="match status" value="2"/>
</dbReference>
<evidence type="ECO:0000256" key="2">
    <source>
        <dbReference type="ARBA" id="ARBA00005386"/>
    </source>
</evidence>
<accession>A0AA35Y1L0</accession>
<dbReference type="InterPro" id="IPR051939">
    <property type="entry name" value="Glycosyltr_41/O-GlcNAc_trsf"/>
</dbReference>
<dbReference type="InterPro" id="IPR011990">
    <property type="entry name" value="TPR-like_helical_dom_sf"/>
</dbReference>
<dbReference type="PANTHER" id="PTHR44835">
    <property type="entry name" value="UDP-N-ACETYLGLUCOSAMINE--PEPTIDE N-ACETYLGLUCOSAMINYLTRANSFERASE SPINDLY-RELATED"/>
    <property type="match status" value="1"/>
</dbReference>
<dbReference type="Proteomes" id="UP001158598">
    <property type="component" value="Chromosome"/>
</dbReference>
<protein>
    <recommendedName>
        <fullName evidence="3">protein O-GlcNAc transferase</fullName>
        <ecNumber evidence="3">2.4.1.255</ecNumber>
    </recommendedName>
</protein>
<dbReference type="RefSeq" id="WP_282213357.1">
    <property type="nucleotide sequence ID" value="NZ_OX458332.1"/>
</dbReference>
<dbReference type="PROSITE" id="PS50005">
    <property type="entry name" value="TPR"/>
    <property type="match status" value="3"/>
</dbReference>
<dbReference type="SUPFAM" id="SSF48452">
    <property type="entry name" value="TPR-like"/>
    <property type="match status" value="1"/>
</dbReference>
<feature type="domain" description="O-GlcNAc transferase C-terminal" evidence="9">
    <location>
        <begin position="481"/>
        <end position="658"/>
    </location>
</feature>
<evidence type="ECO:0000259" key="9">
    <source>
        <dbReference type="Pfam" id="PF13844"/>
    </source>
</evidence>
<reference evidence="10" key="1">
    <citation type="submission" date="2023-03" db="EMBL/GenBank/DDBJ databases">
        <authorList>
            <person name="Pearce D."/>
        </authorList>
    </citation>
    <scope>NUCLEOTIDE SEQUENCE</scope>
    <source>
        <strain evidence="10">Mc</strain>
    </source>
</reference>
<evidence type="ECO:0000313" key="10">
    <source>
        <dbReference type="EMBL" id="CAI8882991.1"/>
    </source>
</evidence>
<dbReference type="PANTHER" id="PTHR44835:SF1">
    <property type="entry name" value="PROTEIN O-GLCNAC TRANSFERASE"/>
    <property type="match status" value="1"/>
</dbReference>
<keyword evidence="6" id="KW-0677">Repeat</keyword>
<evidence type="ECO:0000256" key="7">
    <source>
        <dbReference type="ARBA" id="ARBA00022803"/>
    </source>
</evidence>
<evidence type="ECO:0000256" key="8">
    <source>
        <dbReference type="PROSITE-ProRule" id="PRU00339"/>
    </source>
</evidence>
<dbReference type="InterPro" id="IPR029489">
    <property type="entry name" value="OGT/SEC/SPY_C"/>
</dbReference>
<feature type="repeat" description="TPR" evidence="8">
    <location>
        <begin position="51"/>
        <end position="84"/>
    </location>
</feature>
<gene>
    <name evidence="10" type="ORF">MCNOR_3103</name>
</gene>
<comment type="pathway">
    <text evidence="1">Protein modification; protein glycosylation.</text>
</comment>
<evidence type="ECO:0000256" key="5">
    <source>
        <dbReference type="ARBA" id="ARBA00022679"/>
    </source>
</evidence>
<keyword evidence="7 8" id="KW-0802">TPR repeat</keyword>
<dbReference type="InterPro" id="IPR019734">
    <property type="entry name" value="TPR_rpt"/>
</dbReference>
<evidence type="ECO:0000256" key="4">
    <source>
        <dbReference type="ARBA" id="ARBA00022676"/>
    </source>
</evidence>
<organism evidence="10 11">
    <name type="scientific">Methylococcus capsulatus</name>
    <dbReference type="NCBI Taxonomy" id="414"/>
    <lineage>
        <taxon>Bacteria</taxon>
        <taxon>Pseudomonadati</taxon>
        <taxon>Pseudomonadota</taxon>
        <taxon>Gammaproteobacteria</taxon>
        <taxon>Methylococcales</taxon>
        <taxon>Methylococcaceae</taxon>
        <taxon>Methylococcus</taxon>
    </lineage>
</organism>
<keyword evidence="4 10" id="KW-0328">Glycosyltransferase</keyword>
<evidence type="ECO:0000313" key="11">
    <source>
        <dbReference type="Proteomes" id="UP001158598"/>
    </source>
</evidence>
<dbReference type="SMART" id="SM00028">
    <property type="entry name" value="TPR"/>
    <property type="match status" value="5"/>
</dbReference>
<keyword evidence="5 10" id="KW-0808">Transferase</keyword>
<dbReference type="Gene3D" id="1.25.40.10">
    <property type="entry name" value="Tetratricopeptide repeat domain"/>
    <property type="match status" value="2"/>
</dbReference>
<dbReference type="EC" id="2.4.1.255" evidence="3"/>
<dbReference type="Gene3D" id="3.40.50.11380">
    <property type="match status" value="1"/>
</dbReference>
<evidence type="ECO:0000256" key="3">
    <source>
        <dbReference type="ARBA" id="ARBA00011970"/>
    </source>
</evidence>
<dbReference type="AlphaFoldDB" id="A0AA35Y1L0"/>
<proteinExistence type="inferred from homology"/>
<comment type="similarity">
    <text evidence="2">Belongs to the glycosyltransferase 41 family. O-GlcNAc transferase subfamily.</text>
</comment>
<evidence type="ECO:0000256" key="1">
    <source>
        <dbReference type="ARBA" id="ARBA00004922"/>
    </source>
</evidence>
<feature type="domain" description="O-GlcNAc transferase C-terminal" evidence="9">
    <location>
        <begin position="290"/>
        <end position="458"/>
    </location>
</feature>
<evidence type="ECO:0000256" key="6">
    <source>
        <dbReference type="ARBA" id="ARBA00022737"/>
    </source>
</evidence>
<dbReference type="GO" id="GO:0097363">
    <property type="term" value="F:protein O-acetylglucosaminyltransferase activity"/>
    <property type="evidence" value="ECO:0007669"/>
    <property type="project" value="UniProtKB-EC"/>
</dbReference>